<proteinExistence type="inferred from homology"/>
<evidence type="ECO:0000256" key="1">
    <source>
        <dbReference type="ARBA" id="ARBA00005986"/>
    </source>
</evidence>
<keyword evidence="3" id="KW-1185">Reference proteome</keyword>
<reference evidence="2 3" key="1">
    <citation type="submission" date="2015-09" db="EMBL/GenBank/DDBJ databases">
        <title>Host preference determinants of Valsa canker pathogens revealed by comparative genomics.</title>
        <authorList>
            <person name="Yin Z."/>
            <person name="Huang L."/>
        </authorList>
    </citation>
    <scope>NUCLEOTIDE SEQUENCE [LARGE SCALE GENOMIC DNA]</scope>
    <source>
        <strain evidence="2 3">SXYLt</strain>
    </source>
</reference>
<name>A0A423XDB4_9PEZI</name>
<evidence type="ECO:0008006" key="4">
    <source>
        <dbReference type="Google" id="ProtNLM"/>
    </source>
</evidence>
<comment type="caution">
    <text evidence="2">The sequence shown here is derived from an EMBL/GenBank/DDBJ whole genome shotgun (WGS) entry which is preliminary data.</text>
</comment>
<dbReference type="InterPro" id="IPR009799">
    <property type="entry name" value="EthD_dom"/>
</dbReference>
<protein>
    <recommendedName>
        <fullName evidence="4">EthD domain-containing protein</fullName>
    </recommendedName>
</protein>
<dbReference type="InterPro" id="IPR011008">
    <property type="entry name" value="Dimeric_a/b-barrel"/>
</dbReference>
<sequence>MSTTPQLLVTILYPSVEGATFDLEYYNNKHLPLVAEKWGKHGLTSYYVADLRGAPGPYSIQSTIIWEGSIETFQRAATEDGAEVHADVANFSSEKPIALVGPVVKSQI</sequence>
<dbReference type="PANTHER" id="PTHR40260">
    <property type="entry name" value="BLR8190 PROTEIN"/>
    <property type="match status" value="1"/>
</dbReference>
<evidence type="ECO:0000313" key="3">
    <source>
        <dbReference type="Proteomes" id="UP000285146"/>
    </source>
</evidence>
<dbReference type="OrthoDB" id="4892971at2759"/>
<gene>
    <name evidence="2" type="ORF">VPNG_04043</name>
</gene>
<accession>A0A423XDB4</accession>
<dbReference type="SUPFAM" id="SSF54909">
    <property type="entry name" value="Dimeric alpha+beta barrel"/>
    <property type="match status" value="1"/>
</dbReference>
<dbReference type="Gene3D" id="3.30.70.100">
    <property type="match status" value="1"/>
</dbReference>
<evidence type="ECO:0000313" key="2">
    <source>
        <dbReference type="EMBL" id="ROW14056.1"/>
    </source>
</evidence>
<dbReference type="InParanoid" id="A0A423XDB4"/>
<dbReference type="AlphaFoldDB" id="A0A423XDB4"/>
<dbReference type="STRING" id="1230097.A0A423XDB4"/>
<dbReference type="EMBL" id="LKEB01000016">
    <property type="protein sequence ID" value="ROW14056.1"/>
    <property type="molecule type" value="Genomic_DNA"/>
</dbReference>
<dbReference type="NCBIfam" id="TIGR02118">
    <property type="entry name" value="EthD family reductase"/>
    <property type="match status" value="1"/>
</dbReference>
<comment type="similarity">
    <text evidence="1">Belongs to the tpcK family.</text>
</comment>
<organism evidence="2 3">
    <name type="scientific">Cytospora leucostoma</name>
    <dbReference type="NCBI Taxonomy" id="1230097"/>
    <lineage>
        <taxon>Eukaryota</taxon>
        <taxon>Fungi</taxon>
        <taxon>Dikarya</taxon>
        <taxon>Ascomycota</taxon>
        <taxon>Pezizomycotina</taxon>
        <taxon>Sordariomycetes</taxon>
        <taxon>Sordariomycetidae</taxon>
        <taxon>Diaporthales</taxon>
        <taxon>Cytosporaceae</taxon>
        <taxon>Cytospora</taxon>
    </lineage>
</organism>
<dbReference type="PANTHER" id="PTHR40260:SF2">
    <property type="entry name" value="BLR8190 PROTEIN"/>
    <property type="match status" value="1"/>
</dbReference>
<dbReference type="GO" id="GO:0016491">
    <property type="term" value="F:oxidoreductase activity"/>
    <property type="evidence" value="ECO:0007669"/>
    <property type="project" value="InterPro"/>
</dbReference>
<dbReference type="Proteomes" id="UP000285146">
    <property type="component" value="Unassembled WGS sequence"/>
</dbReference>